<reference evidence="2" key="1">
    <citation type="submission" date="2019-05" db="EMBL/GenBank/DDBJ databases">
        <title>Whole genome sequencing of Pseudanabaena catenata USMAC16.</title>
        <authorList>
            <person name="Khan Z."/>
            <person name="Omar W.M."/>
            <person name="Convey P."/>
            <person name="Merican F."/>
            <person name="Najimudin N."/>
        </authorList>
    </citation>
    <scope>NUCLEOTIDE SEQUENCE</scope>
    <source>
        <strain evidence="2">USMAC16</strain>
    </source>
</reference>
<dbReference type="EMBL" id="VBTY01000052">
    <property type="protein sequence ID" value="MDG3494536.1"/>
    <property type="molecule type" value="Genomic_DNA"/>
</dbReference>
<gene>
    <name evidence="2" type="ORF">FEV09_08180</name>
</gene>
<evidence type="ECO:0000313" key="3">
    <source>
        <dbReference type="Proteomes" id="UP001152872"/>
    </source>
</evidence>
<evidence type="ECO:0000256" key="1">
    <source>
        <dbReference type="SAM" id="SignalP"/>
    </source>
</evidence>
<comment type="caution">
    <text evidence="2">The sequence shown here is derived from an EMBL/GenBank/DDBJ whole genome shotgun (WGS) entry which is preliminary data.</text>
</comment>
<dbReference type="Proteomes" id="UP001152872">
    <property type="component" value="Unassembled WGS sequence"/>
</dbReference>
<accession>A0A9X4RHI8</accession>
<name>A0A9X4RHI8_9CYAN</name>
<protein>
    <submittedName>
        <fullName evidence="2">Uncharacterized protein</fullName>
    </submittedName>
</protein>
<feature type="signal peptide" evidence="1">
    <location>
        <begin position="1"/>
        <end position="27"/>
    </location>
</feature>
<evidence type="ECO:0000313" key="2">
    <source>
        <dbReference type="EMBL" id="MDG3494536.1"/>
    </source>
</evidence>
<sequence length="198" mass="22483">MRPKYNLGYLVLGISSLLFTLTPSAYAVTPASVNQDDGVAWSSIVENPFDGKIVYDKHFSDDFAFVTSWSKQGINATYTEYWSEVVGYRRVWKTRSVRRDDHYIDERYSDREAITEKRSRSRSPKSLQFSYQGKIYTYNSGAVDPELSAILANFPAGNTTIRAIWNNDQTSDFPIGSGTVEAWKTIFKTDSPPPRFGN</sequence>
<organism evidence="2 3">
    <name type="scientific">Pseudanabaena catenata USMAC16</name>
    <dbReference type="NCBI Taxonomy" id="1855837"/>
    <lineage>
        <taxon>Bacteria</taxon>
        <taxon>Bacillati</taxon>
        <taxon>Cyanobacteriota</taxon>
        <taxon>Cyanophyceae</taxon>
        <taxon>Pseudanabaenales</taxon>
        <taxon>Pseudanabaenaceae</taxon>
        <taxon>Pseudanabaena</taxon>
    </lineage>
</organism>
<dbReference type="AlphaFoldDB" id="A0A9X4RHI8"/>
<feature type="chain" id="PRO_5040877484" evidence="1">
    <location>
        <begin position="28"/>
        <end position="198"/>
    </location>
</feature>
<proteinExistence type="predicted"/>
<keyword evidence="1" id="KW-0732">Signal</keyword>
<dbReference type="RefSeq" id="WP_009626612.1">
    <property type="nucleotide sequence ID" value="NZ_VBTY01000052.1"/>
</dbReference>
<keyword evidence="3" id="KW-1185">Reference proteome</keyword>